<evidence type="ECO:0000256" key="7">
    <source>
        <dbReference type="PROSITE-ProRule" id="PRU00236"/>
    </source>
</evidence>
<keyword evidence="4" id="KW-0479">Metal-binding</keyword>
<organism evidence="9 10">
    <name type="scientific">Choiromyces venosus 120613-1</name>
    <dbReference type="NCBI Taxonomy" id="1336337"/>
    <lineage>
        <taxon>Eukaryota</taxon>
        <taxon>Fungi</taxon>
        <taxon>Dikarya</taxon>
        <taxon>Ascomycota</taxon>
        <taxon>Pezizomycotina</taxon>
        <taxon>Pezizomycetes</taxon>
        <taxon>Pezizales</taxon>
        <taxon>Tuberaceae</taxon>
        <taxon>Choiromyces</taxon>
    </lineage>
</organism>
<evidence type="ECO:0000313" key="10">
    <source>
        <dbReference type="Proteomes" id="UP000276215"/>
    </source>
</evidence>
<reference evidence="9 10" key="1">
    <citation type="journal article" date="2018" name="Nat. Ecol. Evol.">
        <title>Pezizomycetes genomes reveal the molecular basis of ectomycorrhizal truffle lifestyle.</title>
        <authorList>
            <person name="Murat C."/>
            <person name="Payen T."/>
            <person name="Noel B."/>
            <person name="Kuo A."/>
            <person name="Morin E."/>
            <person name="Chen J."/>
            <person name="Kohler A."/>
            <person name="Krizsan K."/>
            <person name="Balestrini R."/>
            <person name="Da Silva C."/>
            <person name="Montanini B."/>
            <person name="Hainaut M."/>
            <person name="Levati E."/>
            <person name="Barry K.W."/>
            <person name="Belfiori B."/>
            <person name="Cichocki N."/>
            <person name="Clum A."/>
            <person name="Dockter R.B."/>
            <person name="Fauchery L."/>
            <person name="Guy J."/>
            <person name="Iotti M."/>
            <person name="Le Tacon F."/>
            <person name="Lindquist E.A."/>
            <person name="Lipzen A."/>
            <person name="Malagnac F."/>
            <person name="Mello A."/>
            <person name="Molinier V."/>
            <person name="Miyauchi S."/>
            <person name="Poulain J."/>
            <person name="Riccioni C."/>
            <person name="Rubini A."/>
            <person name="Sitrit Y."/>
            <person name="Splivallo R."/>
            <person name="Traeger S."/>
            <person name="Wang M."/>
            <person name="Zifcakova L."/>
            <person name="Wipf D."/>
            <person name="Zambonelli A."/>
            <person name="Paolocci F."/>
            <person name="Nowrousian M."/>
            <person name="Ottonello S."/>
            <person name="Baldrian P."/>
            <person name="Spatafora J.W."/>
            <person name="Henrissat B."/>
            <person name="Nagy L.G."/>
            <person name="Aury J.M."/>
            <person name="Wincker P."/>
            <person name="Grigoriev I.V."/>
            <person name="Bonfante P."/>
            <person name="Martin F.M."/>
        </authorList>
    </citation>
    <scope>NUCLEOTIDE SEQUENCE [LARGE SCALE GENOMIC DNA]</scope>
    <source>
        <strain evidence="9 10">120613-1</strain>
    </source>
</reference>
<keyword evidence="10" id="KW-1185">Reference proteome</keyword>
<dbReference type="OrthoDB" id="420264at2759"/>
<evidence type="ECO:0000313" key="9">
    <source>
        <dbReference type="EMBL" id="RPA92409.1"/>
    </source>
</evidence>
<dbReference type="EMBL" id="ML120473">
    <property type="protein sequence ID" value="RPA92409.1"/>
    <property type="molecule type" value="Genomic_DNA"/>
</dbReference>
<dbReference type="STRING" id="1336337.A0A3N4J294"/>
<dbReference type="Pfam" id="PF02146">
    <property type="entry name" value="SIR2"/>
    <property type="match status" value="1"/>
</dbReference>
<dbReference type="Proteomes" id="UP000276215">
    <property type="component" value="Unassembled WGS sequence"/>
</dbReference>
<dbReference type="PANTHER" id="PTHR11085">
    <property type="entry name" value="NAD-DEPENDENT PROTEIN DEACYLASE SIRTUIN-5, MITOCHONDRIAL-RELATED"/>
    <property type="match status" value="1"/>
</dbReference>
<dbReference type="GO" id="GO:0046872">
    <property type="term" value="F:metal ion binding"/>
    <property type="evidence" value="ECO:0007669"/>
    <property type="project" value="UniProtKB-KW"/>
</dbReference>
<evidence type="ECO:0000256" key="3">
    <source>
        <dbReference type="ARBA" id="ARBA00022679"/>
    </source>
</evidence>
<feature type="non-terminal residue" evidence="9">
    <location>
        <position position="62"/>
    </location>
</feature>
<dbReference type="InterPro" id="IPR026591">
    <property type="entry name" value="Sirtuin_cat_small_dom_sf"/>
</dbReference>
<comment type="similarity">
    <text evidence="2">Belongs to the sirtuin family. Class I subfamily.</text>
</comment>
<dbReference type="PANTHER" id="PTHR11085:SF6">
    <property type="entry name" value="NAD-DEPENDENT PROTEIN DEACETYLASE SIRTUIN-2"/>
    <property type="match status" value="1"/>
</dbReference>
<name>A0A3N4J294_9PEZI</name>
<dbReference type="GO" id="GO:0005634">
    <property type="term" value="C:nucleus"/>
    <property type="evidence" value="ECO:0007669"/>
    <property type="project" value="TreeGrafter"/>
</dbReference>
<dbReference type="Gene3D" id="3.40.50.1220">
    <property type="entry name" value="TPP-binding domain"/>
    <property type="match status" value="1"/>
</dbReference>
<keyword evidence="5" id="KW-0862">Zinc</keyword>
<comment type="cofactor">
    <cofactor evidence="1">
        <name>Zn(2+)</name>
        <dbReference type="ChEBI" id="CHEBI:29105"/>
    </cofactor>
</comment>
<dbReference type="InterPro" id="IPR050134">
    <property type="entry name" value="NAD-dep_sirtuin_deacylases"/>
</dbReference>
<gene>
    <name evidence="9" type="ORF">L873DRAFT_1589344</name>
</gene>
<dbReference type="InterPro" id="IPR029035">
    <property type="entry name" value="DHS-like_NAD/FAD-binding_dom"/>
</dbReference>
<dbReference type="AlphaFoldDB" id="A0A3N4J294"/>
<dbReference type="InterPro" id="IPR003000">
    <property type="entry name" value="Sirtuin"/>
</dbReference>
<feature type="domain" description="Deacetylase sirtuin-type" evidence="8">
    <location>
        <begin position="1"/>
        <end position="62"/>
    </location>
</feature>
<evidence type="ECO:0000256" key="4">
    <source>
        <dbReference type="ARBA" id="ARBA00022723"/>
    </source>
</evidence>
<protein>
    <recommendedName>
        <fullName evidence="8">Deacetylase sirtuin-type domain-containing protein</fullName>
    </recommendedName>
</protein>
<evidence type="ECO:0000256" key="6">
    <source>
        <dbReference type="ARBA" id="ARBA00023027"/>
    </source>
</evidence>
<proteinExistence type="inferred from homology"/>
<comment type="caution">
    <text evidence="7">Lacks conserved residue(s) required for the propagation of feature annotation.</text>
</comment>
<dbReference type="SUPFAM" id="SSF52467">
    <property type="entry name" value="DHS-like NAD/FAD-binding domain"/>
    <property type="match status" value="1"/>
</dbReference>
<accession>A0A3N4J294</accession>
<dbReference type="InterPro" id="IPR026590">
    <property type="entry name" value="Ssirtuin_cat_dom"/>
</dbReference>
<evidence type="ECO:0000256" key="2">
    <source>
        <dbReference type="ARBA" id="ARBA00006924"/>
    </source>
</evidence>
<dbReference type="GO" id="GO:0017136">
    <property type="term" value="F:histone deacetylase activity, NAD-dependent"/>
    <property type="evidence" value="ECO:0007669"/>
    <property type="project" value="TreeGrafter"/>
</dbReference>
<dbReference type="PROSITE" id="PS50305">
    <property type="entry name" value="SIRTUIN"/>
    <property type="match status" value="1"/>
</dbReference>
<sequence>PHREAAFDLSSFCTNPQPFYTIEKSLRPGQFTPTVVHAFISLTAKKKWLHKCFTQNIDTLER</sequence>
<dbReference type="GO" id="GO:0070403">
    <property type="term" value="F:NAD+ binding"/>
    <property type="evidence" value="ECO:0007669"/>
    <property type="project" value="InterPro"/>
</dbReference>
<evidence type="ECO:0000259" key="8">
    <source>
        <dbReference type="PROSITE" id="PS50305"/>
    </source>
</evidence>
<evidence type="ECO:0000256" key="5">
    <source>
        <dbReference type="ARBA" id="ARBA00022833"/>
    </source>
</evidence>
<dbReference type="Gene3D" id="3.30.1600.10">
    <property type="entry name" value="SIR2/SIRT2 'Small Domain"/>
    <property type="match status" value="1"/>
</dbReference>
<keyword evidence="6" id="KW-0520">NAD</keyword>
<evidence type="ECO:0000256" key="1">
    <source>
        <dbReference type="ARBA" id="ARBA00001947"/>
    </source>
</evidence>
<keyword evidence="3" id="KW-0808">Transferase</keyword>
<feature type="non-terminal residue" evidence="9">
    <location>
        <position position="1"/>
    </location>
</feature>